<dbReference type="GO" id="GO:0015421">
    <property type="term" value="F:ABC-type oligopeptide transporter activity"/>
    <property type="evidence" value="ECO:0007669"/>
    <property type="project" value="TreeGrafter"/>
</dbReference>
<feature type="transmembrane region" description="Helical" evidence="9">
    <location>
        <begin position="82"/>
        <end position="102"/>
    </location>
</feature>
<evidence type="ECO:0000256" key="5">
    <source>
        <dbReference type="ARBA" id="ARBA00022840"/>
    </source>
</evidence>
<evidence type="ECO:0000256" key="4">
    <source>
        <dbReference type="ARBA" id="ARBA00022741"/>
    </source>
</evidence>
<dbReference type="PROSITE" id="PS00211">
    <property type="entry name" value="ABC_TRANSPORTER_1"/>
    <property type="match status" value="1"/>
</dbReference>
<evidence type="ECO:0000256" key="1">
    <source>
        <dbReference type="ARBA" id="ARBA00004651"/>
    </source>
</evidence>
<comment type="similarity">
    <text evidence="2">Belongs to the ABC transporter superfamily.</text>
</comment>
<comment type="function">
    <text evidence="8">Part of an ABC transporter complex. Transmembrane domains (TMD) form a pore in the inner membrane and the ATP-binding domain (NBD) is responsible for energy generation.</text>
</comment>
<dbReference type="InterPro" id="IPR011918">
    <property type="entry name" value="ABC_MsbA_ATP-bd"/>
</dbReference>
<dbReference type="SMART" id="SM00382">
    <property type="entry name" value="AAA"/>
    <property type="match status" value="1"/>
</dbReference>
<accession>A0A0D6JAN2</accession>
<keyword evidence="5" id="KW-0067">ATP-binding</keyword>
<name>A0A0D6JAN2_9HYPH</name>
<evidence type="ECO:0000259" key="10">
    <source>
        <dbReference type="PROSITE" id="PS50893"/>
    </source>
</evidence>
<dbReference type="Pfam" id="PF00664">
    <property type="entry name" value="ABC_membrane"/>
    <property type="match status" value="1"/>
</dbReference>
<organism evidence="12 13">
    <name type="scientific">Candidatus Filomicrobium marinum</name>
    <dbReference type="NCBI Taxonomy" id="1608628"/>
    <lineage>
        <taxon>Bacteria</taxon>
        <taxon>Pseudomonadati</taxon>
        <taxon>Pseudomonadota</taxon>
        <taxon>Alphaproteobacteria</taxon>
        <taxon>Hyphomicrobiales</taxon>
        <taxon>Hyphomicrobiaceae</taxon>
        <taxon>Filomicrobium</taxon>
    </lineage>
</organism>
<keyword evidence="13" id="KW-1185">Reference proteome</keyword>
<keyword evidence="4" id="KW-0547">Nucleotide-binding</keyword>
<protein>
    <submittedName>
        <fullName evidence="12">Putative ABC transporter related, fused ATPase and transmembrane permease domains</fullName>
    </submittedName>
</protein>
<dbReference type="InterPro" id="IPR003593">
    <property type="entry name" value="AAA+_ATPase"/>
</dbReference>
<dbReference type="GO" id="GO:0016887">
    <property type="term" value="F:ATP hydrolysis activity"/>
    <property type="evidence" value="ECO:0007669"/>
    <property type="project" value="InterPro"/>
</dbReference>
<evidence type="ECO:0000256" key="8">
    <source>
        <dbReference type="ARBA" id="ARBA00024725"/>
    </source>
</evidence>
<keyword evidence="3 9" id="KW-0812">Transmembrane</keyword>
<dbReference type="GO" id="GO:0090374">
    <property type="term" value="P:oligopeptide export from mitochondrion"/>
    <property type="evidence" value="ECO:0007669"/>
    <property type="project" value="TreeGrafter"/>
</dbReference>
<feature type="transmembrane region" description="Helical" evidence="9">
    <location>
        <begin position="265"/>
        <end position="285"/>
    </location>
</feature>
<evidence type="ECO:0000259" key="11">
    <source>
        <dbReference type="PROSITE" id="PS50929"/>
    </source>
</evidence>
<dbReference type="InterPro" id="IPR003439">
    <property type="entry name" value="ABC_transporter-like_ATP-bd"/>
</dbReference>
<dbReference type="OrthoDB" id="9804259at2"/>
<dbReference type="PANTHER" id="PTHR43394">
    <property type="entry name" value="ATP-DEPENDENT PERMEASE MDL1, MITOCHONDRIAL"/>
    <property type="match status" value="1"/>
</dbReference>
<evidence type="ECO:0000256" key="7">
    <source>
        <dbReference type="ARBA" id="ARBA00023136"/>
    </source>
</evidence>
<feature type="transmembrane region" description="Helical" evidence="9">
    <location>
        <begin position="166"/>
        <end position="199"/>
    </location>
</feature>
<dbReference type="EMBL" id="LN829119">
    <property type="protein sequence ID" value="CPR15101.1"/>
    <property type="molecule type" value="Genomic_DNA"/>
</dbReference>
<reference evidence="13" key="1">
    <citation type="submission" date="2015-02" db="EMBL/GenBank/DDBJ databases">
        <authorList>
            <person name="Chooi Y.-H."/>
        </authorList>
    </citation>
    <scope>NUCLEOTIDE SEQUENCE [LARGE SCALE GENOMIC DNA]</scope>
    <source>
        <strain evidence="13">strain Y</strain>
    </source>
</reference>
<feature type="transmembrane region" description="Helical" evidence="9">
    <location>
        <begin position="39"/>
        <end position="62"/>
    </location>
</feature>
<dbReference type="SUPFAM" id="SSF90123">
    <property type="entry name" value="ABC transporter transmembrane region"/>
    <property type="match status" value="1"/>
</dbReference>
<dbReference type="GO" id="GO:0005524">
    <property type="term" value="F:ATP binding"/>
    <property type="evidence" value="ECO:0007669"/>
    <property type="project" value="UniProtKB-KW"/>
</dbReference>
<dbReference type="Pfam" id="PF00005">
    <property type="entry name" value="ABC_tran"/>
    <property type="match status" value="1"/>
</dbReference>
<dbReference type="CDD" id="cd18575">
    <property type="entry name" value="ABC_6TM_bac_exporter_ABCB8_10_like"/>
    <property type="match status" value="1"/>
</dbReference>
<dbReference type="NCBIfam" id="TIGR02204">
    <property type="entry name" value="MsbA_rel"/>
    <property type="match status" value="1"/>
</dbReference>
<evidence type="ECO:0000313" key="13">
    <source>
        <dbReference type="Proteomes" id="UP000033187"/>
    </source>
</evidence>
<dbReference type="Gene3D" id="3.40.50.300">
    <property type="entry name" value="P-loop containing nucleotide triphosphate hydrolases"/>
    <property type="match status" value="1"/>
</dbReference>
<dbReference type="PANTHER" id="PTHR43394:SF1">
    <property type="entry name" value="ATP-BINDING CASSETTE SUB-FAMILY B MEMBER 10, MITOCHONDRIAL"/>
    <property type="match status" value="1"/>
</dbReference>
<dbReference type="InterPro" id="IPR039421">
    <property type="entry name" value="Type_1_exporter"/>
</dbReference>
<dbReference type="InterPro" id="IPR017871">
    <property type="entry name" value="ABC_transporter-like_CS"/>
</dbReference>
<sequence>MTGYADVTKTQTEQDGEATRRRSLKPLLGLKPYLRRYKLFLILACVALVVSALATLSVPLAVRRMIDHGFGGADGTLIGQYFAMLIIIGAVLAVASSARFYYVNWLGERVVSDLRADVFAHLTKLGPSFFDRSHSGEVMSRLTADTTQIKAAAGTALSQAARNTIMLIGALIMMMVTSFQLSLLVLVAIPAIVVPLVAYGRVVRRLSRKAQDSLAAASAYAAENLGAVKTMQAFGHETEVAGRYSQEVEASFEAARQRLVARAGLTALAILLVVVSVVGVLWFGASKVVSGELSGGTLGQFVLYAIFAGAALTALSEVWGEISQAAGAAERLTELLAVQPEINSPAQPTPLVTPARGDIAFEGVNFSYAEGGADATLRDISLSISAGENVALVGPSGAGKSTIFSLLLRFYDPSSGLIKVDGVDIKTASLTELRQRMALVPQDTALFADTVAANIRYGTPDATLEAVKRAAIAAQADEFIQALPGGYDAQLGERGVLLSGGQRQRIALARAFLKDAPILLLDEATSALDAESESAIQRALEGIMAGRTTLVIAHRLATVKKADRILVLDEGRIVETGRHRDLIEAGGLYSRLASLQFEGHEAEAAE</sequence>
<feature type="transmembrane region" description="Helical" evidence="9">
    <location>
        <begin position="297"/>
        <end position="315"/>
    </location>
</feature>
<dbReference type="Proteomes" id="UP000033187">
    <property type="component" value="Chromosome 1"/>
</dbReference>
<keyword evidence="6 9" id="KW-1133">Transmembrane helix</keyword>
<dbReference type="InterPro" id="IPR027417">
    <property type="entry name" value="P-loop_NTPase"/>
</dbReference>
<dbReference type="AlphaFoldDB" id="A0A0D6JAN2"/>
<feature type="domain" description="ABC transmembrane type-1" evidence="11">
    <location>
        <begin position="42"/>
        <end position="324"/>
    </location>
</feature>
<evidence type="ECO:0000313" key="12">
    <source>
        <dbReference type="EMBL" id="CPR15101.1"/>
    </source>
</evidence>
<proteinExistence type="inferred from homology"/>
<comment type="subcellular location">
    <subcellularLocation>
        <location evidence="1">Cell membrane</location>
        <topology evidence="1">Multi-pass membrane protein</topology>
    </subcellularLocation>
</comment>
<dbReference type="SUPFAM" id="SSF52540">
    <property type="entry name" value="P-loop containing nucleoside triphosphate hydrolases"/>
    <property type="match status" value="1"/>
</dbReference>
<keyword evidence="7 9" id="KW-0472">Membrane</keyword>
<dbReference type="KEGG" id="fil:BN1229_v1_0207"/>
<evidence type="ECO:0000256" key="9">
    <source>
        <dbReference type="SAM" id="Phobius"/>
    </source>
</evidence>
<dbReference type="GO" id="GO:0005886">
    <property type="term" value="C:plasma membrane"/>
    <property type="evidence" value="ECO:0007669"/>
    <property type="project" value="UniProtKB-SubCell"/>
</dbReference>
<feature type="domain" description="ABC transporter" evidence="10">
    <location>
        <begin position="359"/>
        <end position="595"/>
    </location>
</feature>
<dbReference type="KEGG" id="fiy:BN1229_v1_0211"/>
<dbReference type="InterPro" id="IPR036640">
    <property type="entry name" value="ABC1_TM_sf"/>
</dbReference>
<dbReference type="FunFam" id="3.40.50.300:FF:000218">
    <property type="entry name" value="Multidrug ABC transporter ATP-binding protein"/>
    <property type="match status" value="1"/>
</dbReference>
<dbReference type="PROSITE" id="PS50929">
    <property type="entry name" value="ABC_TM1F"/>
    <property type="match status" value="1"/>
</dbReference>
<evidence type="ECO:0000256" key="2">
    <source>
        <dbReference type="ARBA" id="ARBA00005417"/>
    </source>
</evidence>
<dbReference type="RefSeq" id="WP_046475603.1">
    <property type="nucleotide sequence ID" value="NZ_LN829118.1"/>
</dbReference>
<gene>
    <name evidence="12" type="ORF">YBN1229_v1_0211</name>
</gene>
<dbReference type="Gene3D" id="1.20.1560.10">
    <property type="entry name" value="ABC transporter type 1, transmembrane domain"/>
    <property type="match status" value="1"/>
</dbReference>
<evidence type="ECO:0000256" key="3">
    <source>
        <dbReference type="ARBA" id="ARBA00022692"/>
    </source>
</evidence>
<evidence type="ECO:0000256" key="6">
    <source>
        <dbReference type="ARBA" id="ARBA00022989"/>
    </source>
</evidence>
<dbReference type="InterPro" id="IPR011527">
    <property type="entry name" value="ABC1_TM_dom"/>
</dbReference>
<dbReference type="PROSITE" id="PS50893">
    <property type="entry name" value="ABC_TRANSPORTER_2"/>
    <property type="match status" value="1"/>
</dbReference>